<gene>
    <name evidence="6" type="ORF">GLIP_4185</name>
</gene>
<dbReference type="GO" id="GO:0043565">
    <property type="term" value="F:sequence-specific DNA binding"/>
    <property type="evidence" value="ECO:0007669"/>
    <property type="project" value="InterPro"/>
</dbReference>
<dbReference type="SUPFAM" id="SSF46689">
    <property type="entry name" value="Homeodomain-like"/>
    <property type="match status" value="1"/>
</dbReference>
<evidence type="ECO:0000313" key="6">
    <source>
        <dbReference type="EMBL" id="GAC16796.1"/>
    </source>
</evidence>
<feature type="domain" description="HTH araC/xylS-type" evidence="5">
    <location>
        <begin position="261"/>
        <end position="366"/>
    </location>
</feature>
<keyword evidence="4" id="KW-0472">Membrane</keyword>
<comment type="caution">
    <text evidence="6">The sequence shown here is derived from an EMBL/GenBank/DDBJ whole genome shotgun (WGS) entry which is preliminary data.</text>
</comment>
<dbReference type="AlphaFoldDB" id="K6XYV4"/>
<sequence>MGDMSLYQIAISTMLVGWFVGLILMWVRYEQFPHASLLLTAIIFWPLMLLDEWLKLSGYQEPLHFLIGSSQFVSALIAACLLLSIRKITTAFVAKNNALFFIPTLLLVAGQFPLLLLAPDVRVDMLSSPPVGDLLVNWPYFATYLFSAFVTLSFAVHAAEYLATYHYYLSDQVVDIDIFEMKITSNGCYVLMFCAFLTICVVTLISFDLLPLTQWQTLVNMINALGFLYLILLLLQKRKYSPTPFLESQMSKGAYTEEKLRSTLKLAEKAIIQHKAYKRKGLRIKQIADAAQVEPAALAMATRFVLKRNFRAFVYHYRLEYAKKVLMRTDQKVTSVAKRLGFNSEKYLSNVFVKYIGAMGSKRKAKKTDPIPVTPPKQ</sequence>
<feature type="transmembrane region" description="Helical" evidence="4">
    <location>
        <begin position="138"/>
        <end position="159"/>
    </location>
</feature>
<protein>
    <recommendedName>
        <fullName evidence="5">HTH araC/xylS-type domain-containing protein</fullName>
    </recommendedName>
</protein>
<feature type="transmembrane region" description="Helical" evidence="4">
    <location>
        <begin position="97"/>
        <end position="118"/>
    </location>
</feature>
<keyword evidence="7" id="KW-1185">Reference proteome</keyword>
<dbReference type="GO" id="GO:0003700">
    <property type="term" value="F:DNA-binding transcription factor activity"/>
    <property type="evidence" value="ECO:0007669"/>
    <property type="project" value="InterPro"/>
</dbReference>
<dbReference type="PANTHER" id="PTHR43280">
    <property type="entry name" value="ARAC-FAMILY TRANSCRIPTIONAL REGULATOR"/>
    <property type="match status" value="1"/>
</dbReference>
<dbReference type="Proteomes" id="UP000006334">
    <property type="component" value="Unassembled WGS sequence"/>
</dbReference>
<dbReference type="InterPro" id="IPR009057">
    <property type="entry name" value="Homeodomain-like_sf"/>
</dbReference>
<dbReference type="Pfam" id="PF12833">
    <property type="entry name" value="HTH_18"/>
    <property type="match status" value="1"/>
</dbReference>
<keyword evidence="1" id="KW-0805">Transcription regulation</keyword>
<name>K6XYV4_9ALTE</name>
<dbReference type="PROSITE" id="PS01124">
    <property type="entry name" value="HTH_ARAC_FAMILY_2"/>
    <property type="match status" value="1"/>
</dbReference>
<keyword evidence="4" id="KW-0812">Transmembrane</keyword>
<feature type="transmembrane region" description="Helical" evidence="4">
    <location>
        <begin position="62"/>
        <end position="85"/>
    </location>
</feature>
<dbReference type="SMART" id="SM00342">
    <property type="entry name" value="HTH_ARAC"/>
    <property type="match status" value="1"/>
</dbReference>
<proteinExistence type="predicted"/>
<accession>K6XYV4</accession>
<dbReference type="Gene3D" id="1.10.10.60">
    <property type="entry name" value="Homeodomain-like"/>
    <property type="match status" value="1"/>
</dbReference>
<evidence type="ECO:0000256" key="4">
    <source>
        <dbReference type="SAM" id="Phobius"/>
    </source>
</evidence>
<dbReference type="eggNOG" id="COG2207">
    <property type="taxonomic scope" value="Bacteria"/>
</dbReference>
<reference evidence="6 7" key="1">
    <citation type="journal article" date="2017" name="Antonie Van Leeuwenhoek">
        <title>Rhizobium rhizosphaerae sp. nov., a novel species isolated from rice rhizosphere.</title>
        <authorList>
            <person name="Zhao J.J."/>
            <person name="Zhang J."/>
            <person name="Zhang R.J."/>
            <person name="Zhang C.W."/>
            <person name="Yin H.Q."/>
            <person name="Zhang X.X."/>
        </authorList>
    </citation>
    <scope>NUCLEOTIDE SEQUENCE [LARGE SCALE GENOMIC DNA]</scope>
    <source>
        <strain evidence="6 7">E3</strain>
    </source>
</reference>
<evidence type="ECO:0000256" key="1">
    <source>
        <dbReference type="ARBA" id="ARBA00023015"/>
    </source>
</evidence>
<feature type="transmembrane region" description="Helical" evidence="4">
    <location>
        <begin position="188"/>
        <end position="207"/>
    </location>
</feature>
<dbReference type="PANTHER" id="PTHR43280:SF2">
    <property type="entry name" value="HTH-TYPE TRANSCRIPTIONAL REGULATOR EXSA"/>
    <property type="match status" value="1"/>
</dbReference>
<keyword evidence="3" id="KW-0804">Transcription</keyword>
<dbReference type="InterPro" id="IPR018060">
    <property type="entry name" value="HTH_AraC"/>
</dbReference>
<evidence type="ECO:0000313" key="7">
    <source>
        <dbReference type="Proteomes" id="UP000006334"/>
    </source>
</evidence>
<keyword evidence="4" id="KW-1133">Transmembrane helix</keyword>
<keyword evidence="2" id="KW-0238">DNA-binding</keyword>
<dbReference type="STRING" id="1127673.GLIP_4185"/>
<evidence type="ECO:0000256" key="3">
    <source>
        <dbReference type="ARBA" id="ARBA00023163"/>
    </source>
</evidence>
<feature type="transmembrane region" description="Helical" evidence="4">
    <location>
        <begin position="213"/>
        <end position="235"/>
    </location>
</feature>
<evidence type="ECO:0000256" key="2">
    <source>
        <dbReference type="ARBA" id="ARBA00023125"/>
    </source>
</evidence>
<feature type="transmembrane region" description="Helical" evidence="4">
    <location>
        <begin position="34"/>
        <end position="50"/>
    </location>
</feature>
<dbReference type="EMBL" id="BAEN01000076">
    <property type="protein sequence ID" value="GAC16796.1"/>
    <property type="molecule type" value="Genomic_DNA"/>
</dbReference>
<evidence type="ECO:0000259" key="5">
    <source>
        <dbReference type="PROSITE" id="PS01124"/>
    </source>
</evidence>
<organism evidence="6 7">
    <name type="scientific">Aliiglaciecola lipolytica E3</name>
    <dbReference type="NCBI Taxonomy" id="1127673"/>
    <lineage>
        <taxon>Bacteria</taxon>
        <taxon>Pseudomonadati</taxon>
        <taxon>Pseudomonadota</taxon>
        <taxon>Gammaproteobacteria</taxon>
        <taxon>Alteromonadales</taxon>
        <taxon>Alteromonadaceae</taxon>
        <taxon>Aliiglaciecola</taxon>
    </lineage>
</organism>
<feature type="transmembrane region" description="Helical" evidence="4">
    <location>
        <begin position="6"/>
        <end position="27"/>
    </location>
</feature>